<dbReference type="PANTHER" id="PTHR43252">
    <property type="entry name" value="TRANSCRIPTIONAL REGULATOR YQJI"/>
    <property type="match status" value="1"/>
</dbReference>
<dbReference type="EMBL" id="LK932467">
    <property type="protein sequence ID" value="CDS83544.1"/>
    <property type="molecule type" value="Genomic_DNA"/>
</dbReference>
<accession>A0A069A2Q6</accession>
<dbReference type="Pfam" id="PF03551">
    <property type="entry name" value="PadR"/>
    <property type="match status" value="1"/>
</dbReference>
<dbReference type="SUPFAM" id="SSF46785">
    <property type="entry name" value="Winged helix' DNA-binding domain"/>
    <property type="match status" value="1"/>
</dbReference>
<dbReference type="AlphaFoldDB" id="A0A069A2Q6"/>
<evidence type="ECO:0000313" key="2">
    <source>
        <dbReference type="EMBL" id="CDS83544.1"/>
    </source>
</evidence>
<name>A0A069A2Q6_CLODI</name>
<dbReference type="PANTHER" id="PTHR43252:SF7">
    <property type="entry name" value="TRANSCRIPTIONAL REGULATOR YQJI"/>
    <property type="match status" value="1"/>
</dbReference>
<protein>
    <submittedName>
        <fullName evidence="3">PadR family transcriptional regulator</fullName>
    </submittedName>
</protein>
<sequence length="240" mass="28286">MIRTLILYYLNIKPTHGYEIQKFLQVSGADRWTKIQSGSIYYALAKLEKDGGVRVLKEEKTGARIRKIYEITQSGKLELREEIQKELQMPIVPTGSNKFLLHNILDVLPKDTLQKNLEKHIKYLIEQKKYWENWKEIKKIDKKSLATEKIAFDMTIDNLNYQILWHEEILNNIDKYISVGCETQNIIKSIDFSNIEEDFLFTSDTTNELLEVQRLRDEIINNPDKAIENIDKIILKLQNK</sequence>
<proteinExistence type="predicted"/>
<organism evidence="3">
    <name type="scientific">Clostridioides difficile</name>
    <name type="common">Peptoclostridium difficile</name>
    <dbReference type="NCBI Taxonomy" id="1496"/>
    <lineage>
        <taxon>Bacteria</taxon>
        <taxon>Bacillati</taxon>
        <taxon>Bacillota</taxon>
        <taxon>Clostridia</taxon>
        <taxon>Peptostreptococcales</taxon>
        <taxon>Peptostreptococcaceae</taxon>
        <taxon>Clostridioides</taxon>
    </lineage>
</organism>
<evidence type="ECO:0000313" key="3">
    <source>
        <dbReference type="EMBL" id="CDS83648.1"/>
    </source>
</evidence>
<dbReference type="InterPro" id="IPR005149">
    <property type="entry name" value="Tscrpt_reg_PadR_N"/>
</dbReference>
<feature type="domain" description="Transcription regulator PadR N-terminal" evidence="1">
    <location>
        <begin position="6"/>
        <end position="81"/>
    </location>
</feature>
<dbReference type="InterPro" id="IPR036390">
    <property type="entry name" value="WH_DNA-bd_sf"/>
</dbReference>
<dbReference type="InterPro" id="IPR036388">
    <property type="entry name" value="WH-like_DNA-bd_sf"/>
</dbReference>
<dbReference type="EMBL" id="LK933238">
    <property type="protein sequence ID" value="CDT53550.1"/>
    <property type="molecule type" value="Genomic_DNA"/>
</dbReference>
<gene>
    <name evidence="4" type="ORF">BN1095_550040</name>
    <name evidence="2" type="ORF">BN1096_180086</name>
    <name evidence="3" type="ORF">BN1097_160089</name>
</gene>
<evidence type="ECO:0000313" key="4">
    <source>
        <dbReference type="EMBL" id="CDT53550.1"/>
    </source>
</evidence>
<dbReference type="Gene3D" id="1.10.10.10">
    <property type="entry name" value="Winged helix-like DNA-binding domain superfamily/Winged helix DNA-binding domain"/>
    <property type="match status" value="1"/>
</dbReference>
<evidence type="ECO:0000259" key="1">
    <source>
        <dbReference type="Pfam" id="PF03551"/>
    </source>
</evidence>
<dbReference type="RefSeq" id="WP_021366121.1">
    <property type="nucleotide sequence ID" value="NZ_BBYB01000040.1"/>
</dbReference>
<dbReference type="EMBL" id="LK932350">
    <property type="protein sequence ID" value="CDS83648.1"/>
    <property type="molecule type" value="Genomic_DNA"/>
</dbReference>
<reference evidence="3" key="1">
    <citation type="submission" date="2014-07" db="EMBL/GenBank/DDBJ databases">
        <authorList>
            <person name="Monot Marc"/>
        </authorList>
    </citation>
    <scope>NUCLEOTIDE SEQUENCE</scope>
    <source>
        <strain evidence="4">7032989</strain>
        <strain evidence="3">7032994</strain>
    </source>
</reference>